<keyword evidence="2" id="KW-0238">DNA-binding</keyword>
<dbReference type="InterPro" id="IPR001347">
    <property type="entry name" value="SIS_dom"/>
</dbReference>
<gene>
    <name evidence="6" type="ORF">AUP42_05900</name>
</gene>
<feature type="domain" description="HTH rpiR-type" evidence="4">
    <location>
        <begin position="5"/>
        <end position="81"/>
    </location>
</feature>
<evidence type="ECO:0000259" key="4">
    <source>
        <dbReference type="PROSITE" id="PS51071"/>
    </source>
</evidence>
<evidence type="ECO:0000259" key="5">
    <source>
        <dbReference type="PROSITE" id="PS51464"/>
    </source>
</evidence>
<dbReference type="InterPro" id="IPR000281">
    <property type="entry name" value="HTH_RpiR"/>
</dbReference>
<name>A0A154L217_9PROT</name>
<dbReference type="GO" id="GO:0097367">
    <property type="term" value="F:carbohydrate derivative binding"/>
    <property type="evidence" value="ECO:0007669"/>
    <property type="project" value="InterPro"/>
</dbReference>
<dbReference type="InterPro" id="IPR009057">
    <property type="entry name" value="Homeodomain-like_sf"/>
</dbReference>
<dbReference type="GO" id="GO:0003677">
    <property type="term" value="F:DNA binding"/>
    <property type="evidence" value="ECO:0007669"/>
    <property type="project" value="UniProtKB-KW"/>
</dbReference>
<keyword evidence="3" id="KW-0804">Transcription</keyword>
<dbReference type="PANTHER" id="PTHR30514:SF1">
    <property type="entry name" value="HTH-TYPE TRANSCRIPTIONAL REGULATOR HEXR-RELATED"/>
    <property type="match status" value="1"/>
</dbReference>
<dbReference type="CDD" id="cd05013">
    <property type="entry name" value="SIS_RpiR"/>
    <property type="match status" value="1"/>
</dbReference>
<comment type="caution">
    <text evidence="6">The sequence shown here is derived from an EMBL/GenBank/DDBJ whole genome shotgun (WGS) entry which is preliminary data.</text>
</comment>
<dbReference type="EMBL" id="LPVY01000022">
    <property type="protein sequence ID" value="KZB61781.1"/>
    <property type="molecule type" value="Genomic_DNA"/>
</dbReference>
<dbReference type="Proteomes" id="UP000076335">
    <property type="component" value="Unassembled WGS sequence"/>
</dbReference>
<dbReference type="OrthoDB" id="8582409at2"/>
<feature type="domain" description="SIS" evidence="5">
    <location>
        <begin position="127"/>
        <end position="267"/>
    </location>
</feature>
<dbReference type="PROSITE" id="PS51071">
    <property type="entry name" value="HTH_RPIR"/>
    <property type="match status" value="1"/>
</dbReference>
<evidence type="ECO:0000313" key="7">
    <source>
        <dbReference type="Proteomes" id="UP000076335"/>
    </source>
</evidence>
<dbReference type="RefSeq" id="WP_062953089.1">
    <property type="nucleotide sequence ID" value="NZ_CP136684.1"/>
</dbReference>
<proteinExistence type="predicted"/>
<evidence type="ECO:0000256" key="1">
    <source>
        <dbReference type="ARBA" id="ARBA00023015"/>
    </source>
</evidence>
<evidence type="ECO:0000256" key="3">
    <source>
        <dbReference type="ARBA" id="ARBA00023163"/>
    </source>
</evidence>
<accession>A0A154L217</accession>
<dbReference type="InterPro" id="IPR035472">
    <property type="entry name" value="RpiR-like_SIS"/>
</dbReference>
<organism evidence="6 7">
    <name type="scientific">Thalassospira lucentensis</name>
    <dbReference type="NCBI Taxonomy" id="168935"/>
    <lineage>
        <taxon>Bacteria</taxon>
        <taxon>Pseudomonadati</taxon>
        <taxon>Pseudomonadota</taxon>
        <taxon>Alphaproteobacteria</taxon>
        <taxon>Rhodospirillales</taxon>
        <taxon>Thalassospiraceae</taxon>
        <taxon>Thalassospira</taxon>
    </lineage>
</organism>
<reference evidence="6 7" key="1">
    <citation type="submission" date="2015-12" db="EMBL/GenBank/DDBJ databases">
        <title>Genome sequence of Thalassospira lucentensis MCCC 1A02072.</title>
        <authorList>
            <person name="Lu L."/>
            <person name="Lai Q."/>
            <person name="Shao Z."/>
            <person name="Qian P."/>
        </authorList>
    </citation>
    <scope>NUCLEOTIDE SEQUENCE [LARGE SCALE GENOMIC DNA]</scope>
    <source>
        <strain evidence="6 7">MCCC 1A02072</strain>
    </source>
</reference>
<dbReference type="PANTHER" id="PTHR30514">
    <property type="entry name" value="GLUCOKINASE"/>
    <property type="match status" value="1"/>
</dbReference>
<dbReference type="GO" id="GO:0003700">
    <property type="term" value="F:DNA-binding transcription factor activity"/>
    <property type="evidence" value="ECO:0007669"/>
    <property type="project" value="InterPro"/>
</dbReference>
<dbReference type="InterPro" id="IPR047640">
    <property type="entry name" value="RpiR-like"/>
</dbReference>
<dbReference type="InterPro" id="IPR046348">
    <property type="entry name" value="SIS_dom_sf"/>
</dbReference>
<evidence type="ECO:0000256" key="2">
    <source>
        <dbReference type="ARBA" id="ARBA00023125"/>
    </source>
</evidence>
<protein>
    <submittedName>
        <fullName evidence="6">RpiR family transcriptional regulator</fullName>
    </submittedName>
</protein>
<dbReference type="AlphaFoldDB" id="A0A154L217"/>
<dbReference type="InterPro" id="IPR036388">
    <property type="entry name" value="WH-like_DNA-bd_sf"/>
</dbReference>
<dbReference type="Pfam" id="PF01418">
    <property type="entry name" value="HTH_6"/>
    <property type="match status" value="1"/>
</dbReference>
<sequence>MQPTVDIISLLRRKAGTFPAREQRVADYVQDHLQDVTTIALSDLAQNVGVSEPTVIRFCRTLGCDGFRDFKIRLAQNLAVSMQYLAPEDLADDTTAADVLSNHVLGVIVDNLRLLREQLSSTEIDRAADILANARQIAFMGVGGGSTTVAFDAANRFFRLGIPAQAQSDGYLQRMLASTFGEEDVLFAISTSGRPTELIHSAAIARQYGAKVISMTHPQSPLAAESDLVIGIDMPENPDIYKPTATRHVFLATIDIIATAVARRTPDRTLEKLRRIRSSLLTLNPPTGRQPIGD</sequence>
<dbReference type="PROSITE" id="PS51464">
    <property type="entry name" value="SIS"/>
    <property type="match status" value="1"/>
</dbReference>
<dbReference type="Pfam" id="PF01380">
    <property type="entry name" value="SIS"/>
    <property type="match status" value="1"/>
</dbReference>
<dbReference type="Gene3D" id="1.10.10.10">
    <property type="entry name" value="Winged helix-like DNA-binding domain superfamily/Winged helix DNA-binding domain"/>
    <property type="match status" value="1"/>
</dbReference>
<dbReference type="SUPFAM" id="SSF53697">
    <property type="entry name" value="SIS domain"/>
    <property type="match status" value="1"/>
</dbReference>
<keyword evidence="1" id="KW-0805">Transcription regulation</keyword>
<dbReference type="GO" id="GO:1901135">
    <property type="term" value="P:carbohydrate derivative metabolic process"/>
    <property type="evidence" value="ECO:0007669"/>
    <property type="project" value="InterPro"/>
</dbReference>
<evidence type="ECO:0000313" key="6">
    <source>
        <dbReference type="EMBL" id="KZB61781.1"/>
    </source>
</evidence>
<dbReference type="Gene3D" id="3.40.50.10490">
    <property type="entry name" value="Glucose-6-phosphate isomerase like protein, domain 1"/>
    <property type="match status" value="1"/>
</dbReference>
<dbReference type="PROSITE" id="PS00356">
    <property type="entry name" value="HTH_LACI_1"/>
    <property type="match status" value="1"/>
</dbReference>
<dbReference type="SUPFAM" id="SSF46689">
    <property type="entry name" value="Homeodomain-like"/>
    <property type="match status" value="1"/>
</dbReference>